<comment type="caution">
    <text evidence="4">The sequence shown here is derived from an EMBL/GenBank/DDBJ whole genome shotgun (WGS) entry which is preliminary data.</text>
</comment>
<sequence length="418" mass="47931">MFERWDVPGTVEREGGFVISADQIREYREPRLMAKFDHRVNLPDVFLQHSLAILPVTRGDYLIGPFEAYCRFEESAAAVRRFSLPASLESLDGGRIPSESIAVNCAAASGILADFLGEETLVPTVSGRMNSDRFSFSIQSADGREIPVRVDHAQIEIDAAFEGANSLALIEAKRDLSEDFLVRQLYYPFRVWSARVHKRVRPVFLIHSNGLFRLYEYEFTDPSCYNSLRLVQQKTYSLEDTDFTRRDLLDVLRETPRGEEPDVAFPQANSLERVFNLCELLQAQPMTPQEVTAAYDFTLRQAGYYTAAARFLGLVKKDGPFFRLTQEGRRILELSYRRRQAALCSRMARSLAFRELLNLGAHKPEPVTTEEARELLRRARPPEVWSEETLTRRASTAVSWVNWLLRPQGEEEQQLTFF</sequence>
<dbReference type="Pfam" id="PF22515">
    <property type="entry name" value="DUF6996"/>
    <property type="match status" value="1"/>
</dbReference>
<accession>A0A9D1AN83</accession>
<gene>
    <name evidence="4" type="ORF">IAB89_07705</name>
</gene>
<dbReference type="EMBL" id="DVGZ01000080">
    <property type="protein sequence ID" value="HIR47524.1"/>
    <property type="molecule type" value="Genomic_DNA"/>
</dbReference>
<evidence type="ECO:0000313" key="4">
    <source>
        <dbReference type="EMBL" id="HIR47524.1"/>
    </source>
</evidence>
<dbReference type="Proteomes" id="UP000824242">
    <property type="component" value="Unassembled WGS sequence"/>
</dbReference>
<reference evidence="4" key="1">
    <citation type="submission" date="2020-10" db="EMBL/GenBank/DDBJ databases">
        <authorList>
            <person name="Gilroy R."/>
        </authorList>
    </citation>
    <scope>NUCLEOTIDE SEQUENCE</scope>
    <source>
        <strain evidence="4">ChiSxjej1B13-7958</strain>
    </source>
</reference>
<name>A0A9D1AN83_9FIRM</name>
<protein>
    <submittedName>
        <fullName evidence="4">Transcriptional regulator</fullName>
    </submittedName>
</protein>
<proteinExistence type="predicted"/>
<dbReference type="InterPro" id="IPR054265">
    <property type="entry name" value="DUF6996"/>
</dbReference>
<evidence type="ECO:0000259" key="1">
    <source>
        <dbReference type="Pfam" id="PF22515"/>
    </source>
</evidence>
<dbReference type="Pfam" id="PF22518">
    <property type="entry name" value="DUF6997"/>
    <property type="match status" value="1"/>
</dbReference>
<dbReference type="InterPro" id="IPR054266">
    <property type="entry name" value="DUF6997"/>
</dbReference>
<feature type="domain" description="DUF6996" evidence="1">
    <location>
        <begin position="2"/>
        <end position="63"/>
    </location>
</feature>
<dbReference type="AlphaFoldDB" id="A0A9D1AN83"/>
<evidence type="ECO:0000313" key="5">
    <source>
        <dbReference type="Proteomes" id="UP000824242"/>
    </source>
</evidence>
<evidence type="ECO:0000259" key="2">
    <source>
        <dbReference type="Pfam" id="PF22518"/>
    </source>
</evidence>
<dbReference type="Pfam" id="PF23871">
    <property type="entry name" value="DUF7226"/>
    <property type="match status" value="1"/>
</dbReference>
<organism evidence="4 5">
    <name type="scientific">Candidatus Caccousia avicola</name>
    <dbReference type="NCBI Taxonomy" id="2840721"/>
    <lineage>
        <taxon>Bacteria</taxon>
        <taxon>Bacillati</taxon>
        <taxon>Bacillota</taxon>
        <taxon>Clostridia</taxon>
        <taxon>Eubacteriales</taxon>
        <taxon>Oscillospiraceae</taxon>
        <taxon>Oscillospiraceae incertae sedis</taxon>
        <taxon>Candidatus Caccousia</taxon>
    </lineage>
</organism>
<feature type="domain" description="DUF7226" evidence="3">
    <location>
        <begin position="273"/>
        <end position="405"/>
    </location>
</feature>
<reference evidence="4" key="2">
    <citation type="journal article" date="2021" name="PeerJ">
        <title>Extensive microbial diversity within the chicken gut microbiome revealed by metagenomics and culture.</title>
        <authorList>
            <person name="Gilroy R."/>
            <person name="Ravi A."/>
            <person name="Getino M."/>
            <person name="Pursley I."/>
            <person name="Horton D.L."/>
            <person name="Alikhan N.F."/>
            <person name="Baker D."/>
            <person name="Gharbi K."/>
            <person name="Hall N."/>
            <person name="Watson M."/>
            <person name="Adriaenssens E.M."/>
            <person name="Foster-Nyarko E."/>
            <person name="Jarju S."/>
            <person name="Secka A."/>
            <person name="Antonio M."/>
            <person name="Oren A."/>
            <person name="Chaudhuri R.R."/>
            <person name="La Ragione R."/>
            <person name="Hildebrand F."/>
            <person name="Pallen M.J."/>
        </authorList>
    </citation>
    <scope>NUCLEOTIDE SEQUENCE</scope>
    <source>
        <strain evidence="4">ChiSxjej1B13-7958</strain>
    </source>
</reference>
<dbReference type="InterPro" id="IPR055650">
    <property type="entry name" value="DUF7226"/>
</dbReference>
<evidence type="ECO:0000259" key="3">
    <source>
        <dbReference type="Pfam" id="PF23871"/>
    </source>
</evidence>
<feature type="domain" description="DUF6997" evidence="2">
    <location>
        <begin position="65"/>
        <end position="237"/>
    </location>
</feature>